<feature type="domain" description="Alcohol dehydrogenase-like C-terminal" evidence="6">
    <location>
        <begin position="12"/>
        <end position="139"/>
    </location>
</feature>
<dbReference type="InterPro" id="IPR036291">
    <property type="entry name" value="NAD(P)-bd_dom_sf"/>
</dbReference>
<dbReference type="PANTHER" id="PTHR43161">
    <property type="entry name" value="SORBITOL DEHYDROGENASE"/>
    <property type="match status" value="1"/>
</dbReference>
<evidence type="ECO:0000259" key="6">
    <source>
        <dbReference type="Pfam" id="PF00107"/>
    </source>
</evidence>
<comment type="cofactor">
    <cofactor evidence="1">
        <name>Zn(2+)</name>
        <dbReference type="ChEBI" id="CHEBI:29105"/>
    </cofactor>
</comment>
<dbReference type="InterPro" id="IPR013149">
    <property type="entry name" value="ADH-like_C"/>
</dbReference>
<evidence type="ECO:0000256" key="5">
    <source>
        <dbReference type="ARBA" id="ARBA00023002"/>
    </source>
</evidence>
<dbReference type="EMBL" id="LAZR01069058">
    <property type="protein sequence ID" value="KKK48448.1"/>
    <property type="molecule type" value="Genomic_DNA"/>
</dbReference>
<comment type="caution">
    <text evidence="7">The sequence shown here is derived from an EMBL/GenBank/DDBJ whole genome shotgun (WGS) entry which is preliminary data.</text>
</comment>
<dbReference type="SUPFAM" id="SSF51735">
    <property type="entry name" value="NAD(P)-binding Rossmann-fold domains"/>
    <property type="match status" value="1"/>
</dbReference>
<dbReference type="Gene3D" id="3.90.180.10">
    <property type="entry name" value="Medium-chain alcohol dehydrogenases, catalytic domain"/>
    <property type="match status" value="1"/>
</dbReference>
<keyword evidence="3" id="KW-0479">Metal-binding</keyword>
<dbReference type="Pfam" id="PF00107">
    <property type="entry name" value="ADH_zinc_N"/>
    <property type="match status" value="1"/>
</dbReference>
<evidence type="ECO:0000313" key="7">
    <source>
        <dbReference type="EMBL" id="KKK48448.1"/>
    </source>
</evidence>
<proteinExistence type="inferred from homology"/>
<protein>
    <recommendedName>
        <fullName evidence="6">Alcohol dehydrogenase-like C-terminal domain-containing protein</fullName>
    </recommendedName>
</protein>
<dbReference type="AlphaFoldDB" id="A0A0F8VVQ9"/>
<evidence type="ECO:0000256" key="2">
    <source>
        <dbReference type="ARBA" id="ARBA00008072"/>
    </source>
</evidence>
<gene>
    <name evidence="7" type="ORF">LCGC14_3144990</name>
</gene>
<keyword evidence="5" id="KW-0560">Oxidoreductase</keyword>
<evidence type="ECO:0000256" key="1">
    <source>
        <dbReference type="ARBA" id="ARBA00001947"/>
    </source>
</evidence>
<dbReference type="GO" id="GO:0046872">
    <property type="term" value="F:metal ion binding"/>
    <property type="evidence" value="ECO:0007669"/>
    <property type="project" value="UniProtKB-KW"/>
</dbReference>
<accession>A0A0F8VVQ9</accession>
<comment type="similarity">
    <text evidence="2">Belongs to the zinc-containing alcohol dehydrogenase family.</text>
</comment>
<organism evidence="7">
    <name type="scientific">marine sediment metagenome</name>
    <dbReference type="NCBI Taxonomy" id="412755"/>
    <lineage>
        <taxon>unclassified sequences</taxon>
        <taxon>metagenomes</taxon>
        <taxon>ecological metagenomes</taxon>
    </lineage>
</organism>
<dbReference type="Gene3D" id="3.40.50.720">
    <property type="entry name" value="NAD(P)-binding Rossmann-like Domain"/>
    <property type="match status" value="1"/>
</dbReference>
<reference evidence="7" key="1">
    <citation type="journal article" date="2015" name="Nature">
        <title>Complex archaea that bridge the gap between prokaryotes and eukaryotes.</title>
        <authorList>
            <person name="Spang A."/>
            <person name="Saw J.H."/>
            <person name="Jorgensen S.L."/>
            <person name="Zaremba-Niedzwiedzka K."/>
            <person name="Martijn J."/>
            <person name="Lind A.E."/>
            <person name="van Eijk R."/>
            <person name="Schleper C."/>
            <person name="Guy L."/>
            <person name="Ettema T.J."/>
        </authorList>
    </citation>
    <scope>NUCLEOTIDE SEQUENCE</scope>
</reference>
<dbReference type="GO" id="GO:0016491">
    <property type="term" value="F:oxidoreductase activity"/>
    <property type="evidence" value="ECO:0007669"/>
    <property type="project" value="UniProtKB-KW"/>
</dbReference>
<sequence>PGDTVFIIGAGPIGIACLELAKIAGASGIFIAEISDYRLKMAEKLQATGVIQADKDNMIEKIKDLTGGRLCDCVIEASGSAQGIAAAILTAKKGGRIALVGIGDSTVHIPYHEILKKEVAINGIYRYANSYRPVIELLAKGKINVQDWISHRFELSRIMDAMETAKDTNIEKMKMMIYME</sequence>
<dbReference type="PANTHER" id="PTHR43161:SF9">
    <property type="entry name" value="SORBITOL DEHYDROGENASE"/>
    <property type="match status" value="1"/>
</dbReference>
<name>A0A0F8VVQ9_9ZZZZ</name>
<evidence type="ECO:0000256" key="3">
    <source>
        <dbReference type="ARBA" id="ARBA00022723"/>
    </source>
</evidence>
<evidence type="ECO:0000256" key="4">
    <source>
        <dbReference type="ARBA" id="ARBA00022833"/>
    </source>
</evidence>
<keyword evidence="4" id="KW-0862">Zinc</keyword>
<feature type="non-terminal residue" evidence="7">
    <location>
        <position position="1"/>
    </location>
</feature>